<evidence type="ECO:0000313" key="2">
    <source>
        <dbReference type="Proteomes" id="UP001652626"/>
    </source>
</evidence>
<protein>
    <submittedName>
        <fullName evidence="3">Uncharacterized protein LOC135194320</fullName>
    </submittedName>
</protein>
<keyword evidence="2" id="KW-1185">Reference proteome</keyword>
<dbReference type="RefSeq" id="XP_064075711.1">
    <property type="nucleotide sequence ID" value="XM_064219641.1"/>
</dbReference>
<evidence type="ECO:0000256" key="1">
    <source>
        <dbReference type="SAM" id="MobiDB-lite"/>
    </source>
</evidence>
<dbReference type="GeneID" id="135194320"/>
<feature type="region of interest" description="Disordered" evidence="1">
    <location>
        <begin position="190"/>
        <end position="216"/>
    </location>
</feature>
<name>A0ABM4AWN0_VANTA</name>
<gene>
    <name evidence="3" type="primary">LOC135194320</name>
</gene>
<accession>A0ABM4AWN0</accession>
<evidence type="ECO:0000313" key="3">
    <source>
        <dbReference type="RefSeq" id="XP_064075711.1"/>
    </source>
</evidence>
<feature type="region of interest" description="Disordered" evidence="1">
    <location>
        <begin position="64"/>
        <end position="85"/>
    </location>
</feature>
<sequence length="216" mass="24291">MALYGAPVWSHRLTCARRCKTKILNLQQRVAIHMVRGYRTISWRTTQGGDPSGVLSAVGHLGGEGHEGLRPDSRPSSKWRKSSEGLSRRLRGDRYAHKRVVSAILPAFEAWMRRKRRVTFRLTQVLTGHGCSGEYLCKIGREATAVQEIGRNLSLRAVVSAMLRRESAWEVVVSFCETVMVQKEIAERARERADPAWRRRPTGRPPGLQAPLPGAE</sequence>
<proteinExistence type="predicted"/>
<organism evidence="2 3">
    <name type="scientific">Vanessa tameamea</name>
    <name type="common">Kamehameha butterfly</name>
    <dbReference type="NCBI Taxonomy" id="334116"/>
    <lineage>
        <taxon>Eukaryota</taxon>
        <taxon>Metazoa</taxon>
        <taxon>Ecdysozoa</taxon>
        <taxon>Arthropoda</taxon>
        <taxon>Hexapoda</taxon>
        <taxon>Insecta</taxon>
        <taxon>Pterygota</taxon>
        <taxon>Neoptera</taxon>
        <taxon>Endopterygota</taxon>
        <taxon>Lepidoptera</taxon>
        <taxon>Glossata</taxon>
        <taxon>Ditrysia</taxon>
        <taxon>Papilionoidea</taxon>
        <taxon>Nymphalidae</taxon>
        <taxon>Nymphalinae</taxon>
        <taxon>Vanessa</taxon>
    </lineage>
</organism>
<dbReference type="Proteomes" id="UP001652626">
    <property type="component" value="Chromosome 29"/>
</dbReference>
<reference evidence="3" key="1">
    <citation type="submission" date="2025-08" db="UniProtKB">
        <authorList>
            <consortium name="RefSeq"/>
        </authorList>
    </citation>
    <scope>IDENTIFICATION</scope>
    <source>
        <tissue evidence="3">Whole body</tissue>
    </source>
</reference>